<evidence type="ECO:0000256" key="6">
    <source>
        <dbReference type="ARBA" id="ARBA00022694"/>
    </source>
</evidence>
<protein>
    <recommendedName>
        <fullName evidence="10">L-threonylcarbamoyladenylate synthase</fullName>
        <ecNumber evidence="3">2.7.7.87</ecNumber>
    </recommendedName>
    <alternativeName>
        <fullName evidence="10">L-threonylcarbamoyladenylate synthase</fullName>
    </alternativeName>
</protein>
<keyword evidence="14" id="KW-1185">Reference proteome</keyword>
<dbReference type="EMBL" id="AP021875">
    <property type="protein sequence ID" value="BBO79019.1"/>
    <property type="molecule type" value="Genomic_DNA"/>
</dbReference>
<keyword evidence="4" id="KW-0963">Cytoplasm</keyword>
<dbReference type="GO" id="GO:0000049">
    <property type="term" value="F:tRNA binding"/>
    <property type="evidence" value="ECO:0007669"/>
    <property type="project" value="TreeGrafter"/>
</dbReference>
<evidence type="ECO:0000256" key="9">
    <source>
        <dbReference type="ARBA" id="ARBA00022840"/>
    </source>
</evidence>
<dbReference type="Proteomes" id="UP000427769">
    <property type="component" value="Chromosome"/>
</dbReference>
<dbReference type="GO" id="GO:0003725">
    <property type="term" value="F:double-stranded RNA binding"/>
    <property type="evidence" value="ECO:0007669"/>
    <property type="project" value="InterPro"/>
</dbReference>
<comment type="subcellular location">
    <subcellularLocation>
        <location evidence="1">Cytoplasm</location>
    </subcellularLocation>
</comment>
<dbReference type="NCBIfam" id="TIGR00057">
    <property type="entry name" value="L-threonylcarbamoyladenylate synthase"/>
    <property type="match status" value="1"/>
</dbReference>
<dbReference type="GO" id="GO:0061710">
    <property type="term" value="F:L-threonylcarbamoyladenylate synthase"/>
    <property type="evidence" value="ECO:0007669"/>
    <property type="project" value="UniProtKB-EC"/>
</dbReference>
<evidence type="ECO:0000256" key="2">
    <source>
        <dbReference type="ARBA" id="ARBA00007663"/>
    </source>
</evidence>
<name>A0A5K7ZFT4_9BACT</name>
<dbReference type="PANTHER" id="PTHR17490">
    <property type="entry name" value="SUA5"/>
    <property type="match status" value="1"/>
</dbReference>
<dbReference type="Gene3D" id="3.90.870.10">
    <property type="entry name" value="DHBP synthase"/>
    <property type="match status" value="1"/>
</dbReference>
<evidence type="ECO:0000256" key="1">
    <source>
        <dbReference type="ARBA" id="ARBA00004496"/>
    </source>
</evidence>
<dbReference type="SUPFAM" id="SSF55821">
    <property type="entry name" value="YrdC/RibB"/>
    <property type="match status" value="1"/>
</dbReference>
<evidence type="ECO:0000256" key="5">
    <source>
        <dbReference type="ARBA" id="ARBA00022679"/>
    </source>
</evidence>
<comment type="catalytic activity">
    <reaction evidence="11">
        <text>L-threonine + hydrogencarbonate + ATP = L-threonylcarbamoyladenylate + diphosphate + H2O</text>
        <dbReference type="Rhea" id="RHEA:36407"/>
        <dbReference type="ChEBI" id="CHEBI:15377"/>
        <dbReference type="ChEBI" id="CHEBI:17544"/>
        <dbReference type="ChEBI" id="CHEBI:30616"/>
        <dbReference type="ChEBI" id="CHEBI:33019"/>
        <dbReference type="ChEBI" id="CHEBI:57926"/>
        <dbReference type="ChEBI" id="CHEBI:73682"/>
        <dbReference type="EC" id="2.7.7.87"/>
    </reaction>
</comment>
<keyword evidence="9" id="KW-0067">ATP-binding</keyword>
<dbReference type="PANTHER" id="PTHR17490:SF16">
    <property type="entry name" value="THREONYLCARBAMOYL-AMP SYNTHASE"/>
    <property type="match status" value="1"/>
</dbReference>
<evidence type="ECO:0000256" key="8">
    <source>
        <dbReference type="ARBA" id="ARBA00022741"/>
    </source>
</evidence>
<dbReference type="GO" id="GO:0006450">
    <property type="term" value="P:regulation of translational fidelity"/>
    <property type="evidence" value="ECO:0007669"/>
    <property type="project" value="TreeGrafter"/>
</dbReference>
<dbReference type="Pfam" id="PF01300">
    <property type="entry name" value="Sua5_yciO_yrdC"/>
    <property type="match status" value="1"/>
</dbReference>
<evidence type="ECO:0000256" key="4">
    <source>
        <dbReference type="ARBA" id="ARBA00022490"/>
    </source>
</evidence>
<feature type="domain" description="YrdC-like" evidence="12">
    <location>
        <begin position="1"/>
        <end position="171"/>
    </location>
</feature>
<comment type="similarity">
    <text evidence="2">Belongs to the SUA5 family.</text>
</comment>
<dbReference type="GO" id="GO:0005737">
    <property type="term" value="C:cytoplasm"/>
    <property type="evidence" value="ECO:0007669"/>
    <property type="project" value="UniProtKB-SubCell"/>
</dbReference>
<keyword evidence="8" id="KW-0547">Nucleotide-binding</keyword>
<keyword evidence="5" id="KW-0808">Transferase</keyword>
<dbReference type="InterPro" id="IPR050156">
    <property type="entry name" value="TC-AMP_synthase_SUA5"/>
</dbReference>
<evidence type="ECO:0000313" key="13">
    <source>
        <dbReference type="EMBL" id="BBO79019.1"/>
    </source>
</evidence>
<accession>A0A5K7ZFT4</accession>
<dbReference type="KEGG" id="dwd:DSCW_64360"/>
<evidence type="ECO:0000256" key="7">
    <source>
        <dbReference type="ARBA" id="ARBA00022695"/>
    </source>
</evidence>
<sequence>MLVFPTTGLYGLGAAAFSPEAIHRVFAVKRRPHHMPLLVMVPDLDEMGKVVRFVPDFARPLMDLWPGGITLVFEAGEGVPSLLTGGTGKIGIRMPAHPVAKALVTNFGGPITATSANLSGCPAVFDLANLDPRIGAEVDLIVDAGVLAGGAGSTILDATCWPPRIIREGAVSRKRIEAALGTKPSN</sequence>
<keyword evidence="6" id="KW-0819">tRNA processing</keyword>
<dbReference type="PROSITE" id="PS51163">
    <property type="entry name" value="YRDC"/>
    <property type="match status" value="1"/>
</dbReference>
<dbReference type="InterPro" id="IPR017945">
    <property type="entry name" value="DHBP_synth_RibB-like_a/b_dom"/>
</dbReference>
<dbReference type="AlphaFoldDB" id="A0A5K7ZFT4"/>
<evidence type="ECO:0000256" key="10">
    <source>
        <dbReference type="ARBA" id="ARBA00029774"/>
    </source>
</evidence>
<dbReference type="InterPro" id="IPR006070">
    <property type="entry name" value="Sua5-like_dom"/>
</dbReference>
<evidence type="ECO:0000259" key="12">
    <source>
        <dbReference type="PROSITE" id="PS51163"/>
    </source>
</evidence>
<dbReference type="EC" id="2.7.7.87" evidence="3"/>
<keyword evidence="7" id="KW-0548">Nucleotidyltransferase</keyword>
<dbReference type="GO" id="GO:0008033">
    <property type="term" value="P:tRNA processing"/>
    <property type="evidence" value="ECO:0007669"/>
    <property type="project" value="UniProtKB-KW"/>
</dbReference>
<dbReference type="GO" id="GO:0005524">
    <property type="term" value="F:ATP binding"/>
    <property type="evidence" value="ECO:0007669"/>
    <property type="project" value="UniProtKB-KW"/>
</dbReference>
<gene>
    <name evidence="13" type="ORF">DSCW_64360</name>
</gene>
<organism evidence="13 14">
    <name type="scientific">Desulfosarcina widdelii</name>
    <dbReference type="NCBI Taxonomy" id="947919"/>
    <lineage>
        <taxon>Bacteria</taxon>
        <taxon>Pseudomonadati</taxon>
        <taxon>Thermodesulfobacteriota</taxon>
        <taxon>Desulfobacteria</taxon>
        <taxon>Desulfobacterales</taxon>
        <taxon>Desulfosarcinaceae</taxon>
        <taxon>Desulfosarcina</taxon>
    </lineage>
</organism>
<reference evidence="13 14" key="1">
    <citation type="submission" date="2019-11" db="EMBL/GenBank/DDBJ databases">
        <title>Comparative genomics of hydrocarbon-degrading Desulfosarcina strains.</title>
        <authorList>
            <person name="Watanabe M."/>
            <person name="Kojima H."/>
            <person name="Fukui M."/>
        </authorList>
    </citation>
    <scope>NUCLEOTIDE SEQUENCE [LARGE SCALE GENOMIC DNA]</scope>
    <source>
        <strain evidence="13 14">PP31</strain>
    </source>
</reference>
<evidence type="ECO:0000313" key="14">
    <source>
        <dbReference type="Proteomes" id="UP000427769"/>
    </source>
</evidence>
<evidence type="ECO:0000256" key="11">
    <source>
        <dbReference type="ARBA" id="ARBA00048366"/>
    </source>
</evidence>
<proteinExistence type="inferred from homology"/>
<evidence type="ECO:0000256" key="3">
    <source>
        <dbReference type="ARBA" id="ARBA00012584"/>
    </source>
</evidence>